<dbReference type="InterPro" id="IPR022956">
    <property type="entry name" value="Beta_hexosaminidase_bac"/>
</dbReference>
<organism evidence="12 13">
    <name type="scientific">Seminibacterium arietis</name>
    <dbReference type="NCBI Taxonomy" id="1173502"/>
    <lineage>
        <taxon>Bacteria</taxon>
        <taxon>Pseudomonadati</taxon>
        <taxon>Pseudomonadota</taxon>
        <taxon>Gammaproteobacteria</taxon>
        <taxon>Pasteurellales</taxon>
        <taxon>Pasteurellaceae</taxon>
        <taxon>Seminibacterium</taxon>
    </lineage>
</organism>
<evidence type="ECO:0000256" key="7">
    <source>
        <dbReference type="ARBA" id="ARBA00023295"/>
    </source>
</evidence>
<evidence type="ECO:0000256" key="1">
    <source>
        <dbReference type="ARBA" id="ARBA00001231"/>
    </source>
</evidence>
<dbReference type="InterPro" id="IPR017853">
    <property type="entry name" value="GH"/>
</dbReference>
<dbReference type="PANTHER" id="PTHR30480">
    <property type="entry name" value="BETA-HEXOSAMINIDASE-RELATED"/>
    <property type="match status" value="1"/>
</dbReference>
<evidence type="ECO:0000256" key="6">
    <source>
        <dbReference type="ARBA" id="ARBA00022984"/>
    </source>
</evidence>
<reference evidence="13" key="1">
    <citation type="journal article" date="2019" name="Int. J. Syst. Evol. Microbiol.">
        <title>The Global Catalogue of Microorganisms (GCM) 10K type strain sequencing project: providing services to taxonomists for standard genome sequencing and annotation.</title>
        <authorList>
            <consortium name="The Broad Institute Genomics Platform"/>
            <consortium name="The Broad Institute Genome Sequencing Center for Infectious Disease"/>
            <person name="Wu L."/>
            <person name="Ma J."/>
        </authorList>
    </citation>
    <scope>NUCLEOTIDE SEQUENCE [LARGE SCALE GENOMIC DNA]</scope>
    <source>
        <strain evidence="13">CCUG 61707</strain>
    </source>
</reference>
<evidence type="ECO:0000259" key="11">
    <source>
        <dbReference type="Pfam" id="PF00933"/>
    </source>
</evidence>
<accession>A0ABW3IA71</accession>
<dbReference type="InterPro" id="IPR001764">
    <property type="entry name" value="Glyco_hydro_3_N"/>
</dbReference>
<evidence type="ECO:0000256" key="3">
    <source>
        <dbReference type="ARBA" id="ARBA00022618"/>
    </source>
</evidence>
<feature type="binding site" evidence="10">
    <location>
        <begin position="164"/>
        <end position="165"/>
    </location>
    <ligand>
        <name>substrate</name>
    </ligand>
</feature>
<evidence type="ECO:0000256" key="10">
    <source>
        <dbReference type="HAMAP-Rule" id="MF_00364"/>
    </source>
</evidence>
<evidence type="ECO:0000256" key="9">
    <source>
        <dbReference type="ARBA" id="ARBA00023316"/>
    </source>
</evidence>
<feature type="binding site" evidence="10">
    <location>
        <position position="70"/>
    </location>
    <ligand>
        <name>substrate</name>
    </ligand>
</feature>
<sequence length="350" mass="39749">MSILLIDLEGQQLNAEEVELLQHPLVAGVILFSRNFSDREQIQALIADLRQRVKKSILITVDQEGGRVQRFRKGFTQLPAMQAFANLLEDPTIQLQYAQEAGWQMAAEMTALDIDLSFAPVLDIGHQCRAIGDRSFHDDPQKITSLARAFIEGMHEVGMASTGKHFPGHGHVTADSHLETPCDSRQKQEIFDQDILPFRQLIKQDLLDAIMPAHVIYNQCNLSPASGSSYWLKTVLRQTLGFQGVIFSDDLGMKGAEFMGSFTERCEKAYSAGCDVLLLCNERQGVIQVLDQFKPQQTSKNDLIRQKRLRTLFKKQHLDWQDLASSSRWRKNQTNLTALQQRWLDVNQKQ</sequence>
<dbReference type="EC" id="3.2.1.52" evidence="10"/>
<dbReference type="EMBL" id="JBHTJN010000011">
    <property type="protein sequence ID" value="MFD0966455.1"/>
    <property type="molecule type" value="Genomic_DNA"/>
</dbReference>
<protein>
    <recommendedName>
        <fullName evidence="10">Beta-hexosaminidase</fullName>
        <ecNumber evidence="10">3.2.1.52</ecNumber>
    </recommendedName>
    <alternativeName>
        <fullName evidence="10">Beta-N-acetylhexosaminidase</fullName>
    </alternativeName>
    <alternativeName>
        <fullName evidence="10">N-acetyl-beta-glucosaminidase</fullName>
    </alternativeName>
</protein>
<name>A0ABW3IA71_9PAST</name>
<feature type="active site" description="Nucleophile" evidence="10">
    <location>
        <position position="249"/>
    </location>
</feature>
<dbReference type="InterPro" id="IPR050226">
    <property type="entry name" value="NagZ_Beta-hexosaminidase"/>
</dbReference>
<keyword evidence="6 10" id="KW-0573">Peptidoglycan synthesis</keyword>
<keyword evidence="13" id="KW-1185">Reference proteome</keyword>
<keyword evidence="2 10" id="KW-0963">Cytoplasm</keyword>
<dbReference type="Pfam" id="PF00933">
    <property type="entry name" value="Glyco_hydro_3"/>
    <property type="match status" value="1"/>
</dbReference>
<keyword evidence="8 10" id="KW-0131">Cell cycle</keyword>
<evidence type="ECO:0000256" key="4">
    <source>
        <dbReference type="ARBA" id="ARBA00022801"/>
    </source>
</evidence>
<feature type="site" description="Important for catalytic activity" evidence="10">
    <location>
        <position position="175"/>
    </location>
</feature>
<dbReference type="InterPro" id="IPR036962">
    <property type="entry name" value="Glyco_hydro_3_N_sf"/>
</dbReference>
<keyword evidence="7 10" id="KW-0326">Glycosidase</keyword>
<dbReference type="NCBIfam" id="NF003740">
    <property type="entry name" value="PRK05337.1"/>
    <property type="match status" value="1"/>
</dbReference>
<evidence type="ECO:0000256" key="2">
    <source>
        <dbReference type="ARBA" id="ARBA00022490"/>
    </source>
</evidence>
<dbReference type="Gene3D" id="3.20.20.300">
    <property type="entry name" value="Glycoside hydrolase, family 3, N-terminal domain"/>
    <property type="match status" value="1"/>
</dbReference>
<feature type="active site" description="Proton donor/acceptor" evidence="10">
    <location>
        <position position="177"/>
    </location>
</feature>
<comment type="subcellular location">
    <subcellularLocation>
        <location evidence="10">Cytoplasm</location>
    </subcellularLocation>
</comment>
<proteinExistence type="inferred from homology"/>
<comment type="catalytic activity">
    <reaction evidence="1 10">
        <text>Hydrolysis of terminal non-reducing N-acetyl-D-hexosamine residues in N-acetyl-beta-D-hexosaminides.</text>
        <dbReference type="EC" id="3.2.1.52"/>
    </reaction>
</comment>
<dbReference type="Proteomes" id="UP001596996">
    <property type="component" value="Unassembled WGS sequence"/>
</dbReference>
<evidence type="ECO:0000256" key="8">
    <source>
        <dbReference type="ARBA" id="ARBA00023306"/>
    </source>
</evidence>
<feature type="domain" description="Glycoside hydrolase family 3 N-terminal" evidence="11">
    <location>
        <begin position="12"/>
        <end position="294"/>
    </location>
</feature>
<evidence type="ECO:0000313" key="12">
    <source>
        <dbReference type="EMBL" id="MFD0966455.1"/>
    </source>
</evidence>
<keyword evidence="3 10" id="KW-0132">Cell division</keyword>
<dbReference type="GO" id="GO:0004563">
    <property type="term" value="F:beta-N-acetylhexosaminidase activity"/>
    <property type="evidence" value="ECO:0007669"/>
    <property type="project" value="UniProtKB-EC"/>
</dbReference>
<keyword evidence="5 10" id="KW-0133">Cell shape</keyword>
<dbReference type="SUPFAM" id="SSF51445">
    <property type="entry name" value="(Trans)glycosidases"/>
    <property type="match status" value="1"/>
</dbReference>
<feature type="binding site" evidence="10">
    <location>
        <position position="62"/>
    </location>
    <ligand>
        <name>substrate</name>
    </ligand>
</feature>
<feature type="binding site" evidence="10">
    <location>
        <position position="134"/>
    </location>
    <ligand>
        <name>substrate</name>
    </ligand>
</feature>
<evidence type="ECO:0000313" key="13">
    <source>
        <dbReference type="Proteomes" id="UP001596996"/>
    </source>
</evidence>
<keyword evidence="9 10" id="KW-0961">Cell wall biogenesis/degradation</keyword>
<dbReference type="RefSeq" id="WP_380820718.1">
    <property type="nucleotide sequence ID" value="NZ_JBHTJN010000011.1"/>
</dbReference>
<dbReference type="PANTHER" id="PTHR30480:SF13">
    <property type="entry name" value="BETA-HEXOSAMINIDASE"/>
    <property type="match status" value="1"/>
</dbReference>
<dbReference type="HAMAP" id="MF_00364">
    <property type="entry name" value="NagZ"/>
    <property type="match status" value="1"/>
</dbReference>
<keyword evidence="4 10" id="KW-0378">Hydrolase</keyword>
<gene>
    <name evidence="10 12" type="primary">nagZ</name>
    <name evidence="12" type="ORF">ACFQ02_06320</name>
</gene>
<comment type="pathway">
    <text evidence="10">Cell wall biogenesis; peptidoglycan recycling.</text>
</comment>
<comment type="similarity">
    <text evidence="10">Belongs to the glycosyl hydrolase 3 family. NagZ subfamily.</text>
</comment>
<comment type="caution">
    <text evidence="12">The sequence shown here is derived from an EMBL/GenBank/DDBJ whole genome shotgun (WGS) entry which is preliminary data.</text>
</comment>
<comment type="function">
    <text evidence="10">Plays a role in peptidoglycan recycling by cleaving the terminal beta-1,4-linked N-acetylglucosamine (GlcNAc) from peptide-linked peptidoglycan fragments, giving rise to free GlcNAc, anhydro-N-acetylmuramic acid and anhydro-N-acetylmuramic acid-linked peptides.</text>
</comment>
<evidence type="ECO:0000256" key="5">
    <source>
        <dbReference type="ARBA" id="ARBA00022960"/>
    </source>
</evidence>